<evidence type="ECO:0000256" key="1">
    <source>
        <dbReference type="SAM" id="SignalP"/>
    </source>
</evidence>
<gene>
    <name evidence="2" type="ORF">P3W55_17300</name>
</gene>
<evidence type="ECO:0000313" key="3">
    <source>
        <dbReference type="Proteomes" id="UP001220662"/>
    </source>
</evidence>
<organism evidence="2 3">
    <name type="scientific">Pseudomonas citronellolis</name>
    <dbReference type="NCBI Taxonomy" id="53408"/>
    <lineage>
        <taxon>Bacteria</taxon>
        <taxon>Pseudomonadati</taxon>
        <taxon>Pseudomonadota</taxon>
        <taxon>Gammaproteobacteria</taxon>
        <taxon>Pseudomonadales</taxon>
        <taxon>Pseudomonadaceae</taxon>
        <taxon>Pseudomonas</taxon>
    </lineage>
</organism>
<proteinExistence type="predicted"/>
<reference evidence="2" key="1">
    <citation type="submission" date="2023-03" db="EMBL/GenBank/DDBJ databases">
        <title>Draft assemblies of triclosan tolerant bacteria isolated from returned activated sludge.</title>
        <authorList>
            <person name="Van Hamelsveld S."/>
        </authorList>
    </citation>
    <scope>NUCLEOTIDE SEQUENCE</scope>
    <source>
        <strain evidence="2">GW210015_S63</strain>
    </source>
</reference>
<dbReference type="EMBL" id="JARJLR010000281">
    <property type="protein sequence ID" value="MDF3843471.1"/>
    <property type="molecule type" value="Genomic_DNA"/>
</dbReference>
<comment type="caution">
    <text evidence="2">The sequence shown here is derived from an EMBL/GenBank/DDBJ whole genome shotgun (WGS) entry which is preliminary data.</text>
</comment>
<feature type="signal peptide" evidence="1">
    <location>
        <begin position="1"/>
        <end position="19"/>
    </location>
</feature>
<dbReference type="Proteomes" id="UP001220662">
    <property type="component" value="Unassembled WGS sequence"/>
</dbReference>
<sequence length="239" mass="26758">MPIRLLACVLLLLPTLALANLDAERLQAIRANAFSVCSNLLVHYNPNQDGSDPRYAERYHHDLQRLQQLVAQEGDAQLSQAAAAMGHGIDELERQPASNAQLYPAWINPLLKAQASLDQQAAKRYSAAELDEPHRVLHELSLNVERLQLLYQARTFGGLVVYVVDGDDNRFIQLDGQILQGFTALEQRWPQHAAELDKLKGKYAYVRPRLLNNERRWVPGSAAYYLGQVSDGLANIGAR</sequence>
<keyword evidence="1" id="KW-0732">Signal</keyword>
<accession>A0AAW6P6S2</accession>
<dbReference type="RefSeq" id="WP_276215070.1">
    <property type="nucleotide sequence ID" value="NZ_JARJLR010000281.1"/>
</dbReference>
<dbReference type="AlphaFoldDB" id="A0AAW6P6S2"/>
<name>A0AAW6P6S2_9PSED</name>
<evidence type="ECO:0000313" key="2">
    <source>
        <dbReference type="EMBL" id="MDF3843471.1"/>
    </source>
</evidence>
<feature type="chain" id="PRO_5043352865" evidence="1">
    <location>
        <begin position="20"/>
        <end position="239"/>
    </location>
</feature>
<protein>
    <submittedName>
        <fullName evidence="2">Uncharacterized protein</fullName>
    </submittedName>
</protein>